<dbReference type="InterPro" id="IPR036236">
    <property type="entry name" value="Znf_C2H2_sf"/>
</dbReference>
<dbReference type="Ensembl" id="ENSOKIT00005070318.1">
    <property type="protein sequence ID" value="ENSOKIP00005066111.1"/>
    <property type="gene ID" value="ENSOKIG00005028427.1"/>
</dbReference>
<sequence>MDTLYTYRLLPPTYTNTKDPEYSYRLVKLELVDCWQTPDLNIIIKQEEEEDSVLQVKEEEEEEDISLQVEEEEEEEEEDISLQVKEEEEEEDISLQVKEEEEDHTFMVKVEEEEKDKALVVKEEEEGGFTVKKEEEAIEVFIFSDGNCNQWPVSGKSPSVSEEQQQQTRPKKQPKQTQEPHHSPLYCPDCGMSFVSPGILNAHRRIHQPRIIHTTTTTGEPSHYCHDCGKTFDTARYLKKHRLVHTAERTHHCSQCDRSFLRLQHLKEHQRTHSGEKPHYCSACGKGFTKVRLLRTHQRLHAVEGADVVRDVSETGMKEGSGVVMSAMGRKRALRVLAGVDYYYCSECGKSFSSAAYLKVCQIESLSHYCLFPITACIDKPIQWAGFYYSSTYVC</sequence>
<dbReference type="GeneTree" id="ENSGT00950000182774"/>
<dbReference type="InterPro" id="IPR013087">
    <property type="entry name" value="Znf_C2H2_type"/>
</dbReference>
<keyword evidence="7" id="KW-0238">DNA-binding</keyword>
<evidence type="ECO:0000256" key="3">
    <source>
        <dbReference type="ARBA" id="ARBA00022737"/>
    </source>
</evidence>
<dbReference type="AlphaFoldDB" id="A0A8C7JW15"/>
<keyword evidence="15" id="KW-1185">Reference proteome</keyword>
<reference evidence="14" key="1">
    <citation type="submission" date="2025-05" db="UniProtKB">
        <authorList>
            <consortium name="Ensembl"/>
        </authorList>
    </citation>
    <scope>IDENTIFICATION</scope>
</reference>
<proteinExistence type="predicted"/>
<evidence type="ECO:0000256" key="11">
    <source>
        <dbReference type="SAM" id="MobiDB-lite"/>
    </source>
</evidence>
<comment type="subcellular location">
    <subcellularLocation>
        <location evidence="1">Nucleus</location>
    </subcellularLocation>
</comment>
<dbReference type="SUPFAM" id="SSF57667">
    <property type="entry name" value="beta-beta-alpha zinc fingers"/>
    <property type="match status" value="2"/>
</dbReference>
<accession>A0A8C7JW15</accession>
<name>A0A8C7JW15_ONCKI</name>
<evidence type="ECO:0000313" key="14">
    <source>
        <dbReference type="Ensembl" id="ENSOKIP00005092253.1"/>
    </source>
</evidence>
<dbReference type="SMART" id="SM00355">
    <property type="entry name" value="ZnF_C2H2"/>
    <property type="match status" value="5"/>
</dbReference>
<evidence type="ECO:0000256" key="2">
    <source>
        <dbReference type="ARBA" id="ARBA00022723"/>
    </source>
</evidence>
<dbReference type="Proteomes" id="UP000694557">
    <property type="component" value="Unassembled WGS sequence"/>
</dbReference>
<dbReference type="Pfam" id="PF00096">
    <property type="entry name" value="zf-C2H2"/>
    <property type="match status" value="3"/>
</dbReference>
<keyword evidence="4 10" id="KW-0863">Zinc-finger</keyword>
<evidence type="ECO:0000256" key="9">
    <source>
        <dbReference type="ARBA" id="ARBA00023242"/>
    </source>
</evidence>
<dbReference type="GO" id="GO:0008270">
    <property type="term" value="F:zinc ion binding"/>
    <property type="evidence" value="ECO:0007669"/>
    <property type="project" value="UniProtKB-KW"/>
</dbReference>
<keyword evidence="9" id="KW-0539">Nucleus</keyword>
<evidence type="ECO:0000256" key="4">
    <source>
        <dbReference type="ARBA" id="ARBA00022771"/>
    </source>
</evidence>
<dbReference type="GO" id="GO:0001227">
    <property type="term" value="F:DNA-binding transcription repressor activity, RNA polymerase II-specific"/>
    <property type="evidence" value="ECO:0007669"/>
    <property type="project" value="TreeGrafter"/>
</dbReference>
<feature type="domain" description="C2H2-type" evidence="12">
    <location>
        <begin position="251"/>
        <end position="278"/>
    </location>
</feature>
<feature type="region of interest" description="Disordered" evidence="11">
    <location>
        <begin position="152"/>
        <end position="183"/>
    </location>
</feature>
<evidence type="ECO:0000256" key="10">
    <source>
        <dbReference type="PROSITE-ProRule" id="PRU00042"/>
    </source>
</evidence>
<feature type="compositionally biased region" description="Polar residues" evidence="11">
    <location>
        <begin position="152"/>
        <end position="161"/>
    </location>
</feature>
<dbReference type="PROSITE" id="PS50157">
    <property type="entry name" value="ZINC_FINGER_C2H2_2"/>
    <property type="match status" value="5"/>
</dbReference>
<feature type="domain" description="C2H2-type" evidence="12">
    <location>
        <begin position="185"/>
        <end position="207"/>
    </location>
</feature>
<evidence type="ECO:0000256" key="5">
    <source>
        <dbReference type="ARBA" id="ARBA00022833"/>
    </source>
</evidence>
<dbReference type="PANTHER" id="PTHR24399:SF23">
    <property type="entry name" value="C2H2-TYPE DOMAIN-CONTAINING PROTEIN"/>
    <property type="match status" value="1"/>
</dbReference>
<protein>
    <recommendedName>
        <fullName evidence="12">C2H2-type domain-containing protein</fullName>
    </recommendedName>
</protein>
<evidence type="ECO:0000256" key="1">
    <source>
        <dbReference type="ARBA" id="ARBA00004123"/>
    </source>
</evidence>
<keyword evidence="3" id="KW-0677">Repeat</keyword>
<dbReference type="Gene3D" id="3.30.160.60">
    <property type="entry name" value="Classic Zinc Finger"/>
    <property type="match status" value="3"/>
</dbReference>
<feature type="region of interest" description="Disordered" evidence="11">
    <location>
        <begin position="51"/>
        <end position="95"/>
    </location>
</feature>
<dbReference type="PANTHER" id="PTHR24399">
    <property type="entry name" value="ZINC FINGER AND BTB DOMAIN-CONTAINING"/>
    <property type="match status" value="1"/>
</dbReference>
<dbReference type="PROSITE" id="PS00028">
    <property type="entry name" value="ZINC_FINGER_C2H2_1"/>
    <property type="match status" value="4"/>
</dbReference>
<keyword evidence="2" id="KW-0479">Metal-binding</keyword>
<evidence type="ECO:0000313" key="15">
    <source>
        <dbReference type="Proteomes" id="UP000694557"/>
    </source>
</evidence>
<feature type="domain" description="C2H2-type" evidence="12">
    <location>
        <begin position="343"/>
        <end position="373"/>
    </location>
</feature>
<evidence type="ECO:0000256" key="6">
    <source>
        <dbReference type="ARBA" id="ARBA00023015"/>
    </source>
</evidence>
<keyword evidence="8" id="KW-0804">Transcription</keyword>
<organism evidence="14 15">
    <name type="scientific">Oncorhynchus kisutch</name>
    <name type="common">Coho salmon</name>
    <name type="synonym">Salmo kisutch</name>
    <dbReference type="NCBI Taxonomy" id="8019"/>
    <lineage>
        <taxon>Eukaryota</taxon>
        <taxon>Metazoa</taxon>
        <taxon>Chordata</taxon>
        <taxon>Craniata</taxon>
        <taxon>Vertebrata</taxon>
        <taxon>Euteleostomi</taxon>
        <taxon>Actinopterygii</taxon>
        <taxon>Neopterygii</taxon>
        <taxon>Teleostei</taxon>
        <taxon>Protacanthopterygii</taxon>
        <taxon>Salmoniformes</taxon>
        <taxon>Salmonidae</taxon>
        <taxon>Salmoninae</taxon>
        <taxon>Oncorhynchus</taxon>
    </lineage>
</organism>
<evidence type="ECO:0000259" key="12">
    <source>
        <dbReference type="PROSITE" id="PS50157"/>
    </source>
</evidence>
<dbReference type="FunFam" id="3.30.160.60:FF:000624">
    <property type="entry name" value="zinc finger protein 697"/>
    <property type="match status" value="1"/>
</dbReference>
<feature type="domain" description="C2H2-type" evidence="12">
    <location>
        <begin position="279"/>
        <end position="306"/>
    </location>
</feature>
<dbReference type="GO" id="GO:0005654">
    <property type="term" value="C:nucleoplasm"/>
    <property type="evidence" value="ECO:0007669"/>
    <property type="project" value="TreeGrafter"/>
</dbReference>
<evidence type="ECO:0000313" key="13">
    <source>
        <dbReference type="Ensembl" id="ENSOKIP00005066111.1"/>
    </source>
</evidence>
<dbReference type="FunFam" id="3.30.160.60:FF:000688">
    <property type="entry name" value="zinc finger protein 197 isoform X1"/>
    <property type="match status" value="1"/>
</dbReference>
<feature type="domain" description="C2H2-type" evidence="12">
    <location>
        <begin position="223"/>
        <end position="250"/>
    </location>
</feature>
<evidence type="ECO:0000256" key="7">
    <source>
        <dbReference type="ARBA" id="ARBA00023125"/>
    </source>
</evidence>
<gene>
    <name evidence="14" type="primary">LOC116358894</name>
    <name evidence="13" type="synonym">LOC109881942</name>
</gene>
<keyword evidence="6" id="KW-0805">Transcription regulation</keyword>
<dbReference type="Ensembl" id="ENSOKIT00005098551.1">
    <property type="protein sequence ID" value="ENSOKIP00005092253.1"/>
    <property type="gene ID" value="ENSOKIG00005040202.1"/>
</dbReference>
<evidence type="ECO:0000256" key="8">
    <source>
        <dbReference type="ARBA" id="ARBA00023163"/>
    </source>
</evidence>
<keyword evidence="5" id="KW-0862">Zinc</keyword>
<dbReference type="GO" id="GO:0000978">
    <property type="term" value="F:RNA polymerase II cis-regulatory region sequence-specific DNA binding"/>
    <property type="evidence" value="ECO:0007669"/>
    <property type="project" value="TreeGrafter"/>
</dbReference>